<dbReference type="Proteomes" id="UP000239861">
    <property type="component" value="Unassembled WGS sequence"/>
</dbReference>
<dbReference type="AlphaFoldDB" id="A0AB36ZTM5"/>
<dbReference type="RefSeq" id="WP_104412444.1">
    <property type="nucleotide sequence ID" value="NZ_PTIW01000020.1"/>
</dbReference>
<comment type="caution">
    <text evidence="1">The sequence shown here is derived from an EMBL/GenBank/DDBJ whole genome shotgun (WGS) entry which is preliminary data.</text>
</comment>
<gene>
    <name evidence="1" type="ORF">B0F89_1205</name>
</gene>
<proteinExistence type="predicted"/>
<name>A0AB36ZTM5_9BACT</name>
<accession>A0AB36ZTM5</accession>
<evidence type="ECO:0000313" key="1">
    <source>
        <dbReference type="EMBL" id="PPK60502.1"/>
    </source>
</evidence>
<evidence type="ECO:0000313" key="2">
    <source>
        <dbReference type="Proteomes" id="UP000239861"/>
    </source>
</evidence>
<organism evidence="1 2">
    <name type="scientific">Malaciobacter marinus</name>
    <dbReference type="NCBI Taxonomy" id="505249"/>
    <lineage>
        <taxon>Bacteria</taxon>
        <taxon>Pseudomonadati</taxon>
        <taxon>Campylobacterota</taxon>
        <taxon>Epsilonproteobacteria</taxon>
        <taxon>Campylobacterales</taxon>
        <taxon>Arcobacteraceae</taxon>
        <taxon>Malaciobacter</taxon>
    </lineage>
</organism>
<dbReference type="EMBL" id="PTIW01000020">
    <property type="protein sequence ID" value="PPK60502.1"/>
    <property type="molecule type" value="Genomic_DNA"/>
</dbReference>
<protein>
    <submittedName>
        <fullName evidence="1">Uncharacterized protein</fullName>
    </submittedName>
</protein>
<sequence length="253" mass="28899">MSFSANVIYINSNANLNIIDIEDIDNSFSTFIDSKIVNIAYGSRNRPIALVKKKICDFMNSKDARTQRGAIAEFLTHLYLSSKNYKQECLFFNLEENSIKKGFDGYYSVEDEEWIMESKSSYITDGNINHRANIKEAHTDLKGKIEGNTSNNPWENAYNHANHSNVNTKKSIVKNIELISDNFDSGIFGDIKDYNIIPSSTIFLDDTWVNLNQSDLITKITNLLSKIDYNKIEVVCFTKKSMELFLDYLGCTN</sequence>
<reference evidence="1 2" key="1">
    <citation type="submission" date="2018-02" db="EMBL/GenBank/DDBJ databases">
        <title>Subsurface microbial communities from deep shales in Ohio and West Virginia, USA.</title>
        <authorList>
            <person name="Wrighton K."/>
        </authorList>
    </citation>
    <scope>NUCLEOTIDE SEQUENCE [LARGE SCALE GENOMIC DNA]</scope>
    <source>
        <strain evidence="1 2">MARC-MIP3H16</strain>
    </source>
</reference>